<dbReference type="PANTHER" id="PTHR34387">
    <property type="entry name" value="SLR1258 PROTEIN"/>
    <property type="match status" value="1"/>
</dbReference>
<keyword evidence="1" id="KW-0732">Signal</keyword>
<dbReference type="PANTHER" id="PTHR34387:SF1">
    <property type="entry name" value="PERIPLASMIC IMMUNOGENIC PROTEIN"/>
    <property type="match status" value="1"/>
</dbReference>
<comment type="caution">
    <text evidence="2">The sequence shown here is derived from an EMBL/GenBank/DDBJ whole genome shotgun (WGS) entry which is preliminary data.</text>
</comment>
<accession>A0ABW9YXI8</accession>
<dbReference type="Proteomes" id="UP000818323">
    <property type="component" value="Unassembled WGS sequence"/>
</dbReference>
<feature type="signal peptide" evidence="1">
    <location>
        <begin position="1"/>
        <end position="26"/>
    </location>
</feature>
<gene>
    <name evidence="2" type="ORF">GR303_05725</name>
</gene>
<name>A0ABW9YXI8_9HYPH</name>
<sequence>MKEGRFVMRSAPAALLAASLAFPAFAQTPAPRQPTIGVMGTGEAELKPDFARIHVTVETRADTVAQASAANSTATERVLARIQSLGVKREDIRTANFQVFRTPPQAGPDGKEIKAPRFSAHHQLRITTRDLDGVGRLAGEILSSGDMTFQAVSFGLDRQEEGGARAREAAVQDAKRQAEVYARAAGVSLGRLVEIRDGSAQPFEPQPEMGARMRMAASGAEAVPIVPPATIRYTANVQLVWEIAGQP</sequence>
<keyword evidence="3" id="KW-1185">Reference proteome</keyword>
<dbReference type="RefSeq" id="WP_161720977.1">
    <property type="nucleotide sequence ID" value="NZ_JAAAXI010000001.1"/>
</dbReference>
<protein>
    <submittedName>
        <fullName evidence="2">DUF541 domain-containing protein</fullName>
    </submittedName>
</protein>
<dbReference type="Pfam" id="PF04402">
    <property type="entry name" value="SIMPL"/>
    <property type="match status" value="1"/>
</dbReference>
<dbReference type="InterPro" id="IPR052022">
    <property type="entry name" value="26kDa_periplasmic_antigen"/>
</dbReference>
<feature type="chain" id="PRO_5047543657" evidence="1">
    <location>
        <begin position="27"/>
        <end position="247"/>
    </location>
</feature>
<dbReference type="Gene3D" id="3.30.110.170">
    <property type="entry name" value="Protein of unknown function (DUF541), domain 1"/>
    <property type="match status" value="1"/>
</dbReference>
<dbReference type="Gene3D" id="3.30.70.2970">
    <property type="entry name" value="Protein of unknown function (DUF541), domain 2"/>
    <property type="match status" value="1"/>
</dbReference>
<dbReference type="EMBL" id="JAAAXJ010000002">
    <property type="protein sequence ID" value="NBJ23853.1"/>
    <property type="molecule type" value="Genomic_DNA"/>
</dbReference>
<reference evidence="2 3" key="1">
    <citation type="submission" date="2020-01" db="EMBL/GenBank/DDBJ databases">
        <title>Microvirga sp. nov., an arsenate reduction bacterium isolated from Tibet hotspring sediments.</title>
        <authorList>
            <person name="Yuan C.-G."/>
        </authorList>
    </citation>
    <scope>NUCLEOTIDE SEQUENCE [LARGE SCALE GENOMIC DNA]</scope>
    <source>
        <strain evidence="2 3">SYSU G3D203</strain>
    </source>
</reference>
<evidence type="ECO:0000313" key="3">
    <source>
        <dbReference type="Proteomes" id="UP000818323"/>
    </source>
</evidence>
<organism evidence="2 3">
    <name type="scientific">Microvirga arsenatis</name>
    <dbReference type="NCBI Taxonomy" id="2692265"/>
    <lineage>
        <taxon>Bacteria</taxon>
        <taxon>Pseudomonadati</taxon>
        <taxon>Pseudomonadota</taxon>
        <taxon>Alphaproteobacteria</taxon>
        <taxon>Hyphomicrobiales</taxon>
        <taxon>Methylobacteriaceae</taxon>
        <taxon>Microvirga</taxon>
    </lineage>
</organism>
<evidence type="ECO:0000256" key="1">
    <source>
        <dbReference type="SAM" id="SignalP"/>
    </source>
</evidence>
<dbReference type="InterPro" id="IPR007497">
    <property type="entry name" value="SIMPL/DUF541"/>
</dbReference>
<proteinExistence type="predicted"/>
<evidence type="ECO:0000313" key="2">
    <source>
        <dbReference type="EMBL" id="NBJ23853.1"/>
    </source>
</evidence>